<protein>
    <submittedName>
        <fullName evidence="1">Uncharacterized protein</fullName>
    </submittedName>
</protein>
<accession>A0A016TEJ7</accession>
<dbReference type="EMBL" id="JARK01001446">
    <property type="protein sequence ID" value="EYC01097.1"/>
    <property type="molecule type" value="Genomic_DNA"/>
</dbReference>
<reference evidence="2" key="1">
    <citation type="journal article" date="2015" name="Nat. Genet.">
        <title>The genome and transcriptome of the zoonotic hookworm Ancylostoma ceylanicum identify infection-specific gene families.</title>
        <authorList>
            <person name="Schwarz E.M."/>
            <person name="Hu Y."/>
            <person name="Antoshechkin I."/>
            <person name="Miller M.M."/>
            <person name="Sternberg P.W."/>
            <person name="Aroian R.V."/>
        </authorList>
    </citation>
    <scope>NUCLEOTIDE SEQUENCE</scope>
    <source>
        <strain evidence="2">HY135</strain>
    </source>
</reference>
<dbReference type="AlphaFoldDB" id="A0A016TEJ7"/>
<organism evidence="1 2">
    <name type="scientific">Ancylostoma ceylanicum</name>
    <dbReference type="NCBI Taxonomy" id="53326"/>
    <lineage>
        <taxon>Eukaryota</taxon>
        <taxon>Metazoa</taxon>
        <taxon>Ecdysozoa</taxon>
        <taxon>Nematoda</taxon>
        <taxon>Chromadorea</taxon>
        <taxon>Rhabditida</taxon>
        <taxon>Rhabditina</taxon>
        <taxon>Rhabditomorpha</taxon>
        <taxon>Strongyloidea</taxon>
        <taxon>Ancylostomatidae</taxon>
        <taxon>Ancylostomatinae</taxon>
        <taxon>Ancylostoma</taxon>
    </lineage>
</organism>
<comment type="caution">
    <text evidence="1">The sequence shown here is derived from an EMBL/GenBank/DDBJ whole genome shotgun (WGS) entry which is preliminary data.</text>
</comment>
<sequence>MESSNEVVNVAVGYGFDFDPCAQEDAQFTKTGHILIIFIHFLRSDGVPVDNAMSLVRDSFHFPSITHVLTSSRYVAIDFAAFQYSITEDLSSYAVLVRVILTFS</sequence>
<gene>
    <name evidence="1" type="primary">Acey_s0110.g160</name>
    <name evidence="1" type="ORF">Y032_0110g160</name>
</gene>
<keyword evidence="2" id="KW-1185">Reference proteome</keyword>
<evidence type="ECO:0000313" key="1">
    <source>
        <dbReference type="EMBL" id="EYC01097.1"/>
    </source>
</evidence>
<dbReference type="Proteomes" id="UP000024635">
    <property type="component" value="Unassembled WGS sequence"/>
</dbReference>
<name>A0A016TEJ7_9BILA</name>
<proteinExistence type="predicted"/>
<evidence type="ECO:0000313" key="2">
    <source>
        <dbReference type="Proteomes" id="UP000024635"/>
    </source>
</evidence>